<evidence type="ECO:0000256" key="1">
    <source>
        <dbReference type="ARBA" id="ARBA00023015"/>
    </source>
</evidence>
<dbReference type="SMART" id="SM00421">
    <property type="entry name" value="HTH_LUXR"/>
    <property type="match status" value="1"/>
</dbReference>
<evidence type="ECO:0000313" key="6">
    <source>
        <dbReference type="Proteomes" id="UP000886632"/>
    </source>
</evidence>
<organism evidence="5 6">
    <name type="scientific">Candidatus Phosphoribacter hodrii</name>
    <dbReference type="NCBI Taxonomy" id="2953743"/>
    <lineage>
        <taxon>Bacteria</taxon>
        <taxon>Bacillati</taxon>
        <taxon>Actinomycetota</taxon>
        <taxon>Actinomycetes</taxon>
        <taxon>Micrococcales</taxon>
        <taxon>Dermatophilaceae</taxon>
        <taxon>Candidatus Phosphoribacter</taxon>
    </lineage>
</organism>
<dbReference type="InterPro" id="IPR036388">
    <property type="entry name" value="WH-like_DNA-bd_sf"/>
</dbReference>
<dbReference type="CDD" id="cd06170">
    <property type="entry name" value="LuxR_C_like"/>
    <property type="match status" value="1"/>
</dbReference>
<feature type="domain" description="HTH luxR-type" evidence="4">
    <location>
        <begin position="45"/>
        <end position="110"/>
    </location>
</feature>
<dbReference type="PROSITE" id="PS50043">
    <property type="entry name" value="HTH_LUXR_2"/>
    <property type="match status" value="1"/>
</dbReference>
<evidence type="ECO:0000259" key="4">
    <source>
        <dbReference type="PROSITE" id="PS50043"/>
    </source>
</evidence>
<dbReference type="InterPro" id="IPR000792">
    <property type="entry name" value="Tscrpt_reg_LuxR_C"/>
</dbReference>
<dbReference type="GO" id="GO:0006355">
    <property type="term" value="P:regulation of DNA-templated transcription"/>
    <property type="evidence" value="ECO:0007669"/>
    <property type="project" value="InterPro"/>
</dbReference>
<gene>
    <name evidence="5" type="ORF">IPP00_03175</name>
</gene>
<keyword evidence="3" id="KW-0804">Transcription</keyword>
<reference evidence="5" key="1">
    <citation type="submission" date="2020-10" db="EMBL/GenBank/DDBJ databases">
        <title>Connecting structure to function with the recovery of over 1000 high-quality activated sludge metagenome-assembled genomes encoding full-length rRNA genes using long-read sequencing.</title>
        <authorList>
            <person name="Singleton C.M."/>
            <person name="Petriglieri F."/>
            <person name="Kristensen J.M."/>
            <person name="Kirkegaard R.H."/>
            <person name="Michaelsen T.Y."/>
            <person name="Andersen M.H."/>
            <person name="Karst S.M."/>
            <person name="Dueholm M.S."/>
            <person name="Nielsen P.H."/>
            <person name="Albertsen M."/>
        </authorList>
    </citation>
    <scope>NUCLEOTIDE SEQUENCE</scope>
    <source>
        <strain evidence="5">Ribe_18-Q3-R11-54_MAXAC.001</strain>
    </source>
</reference>
<evidence type="ECO:0000256" key="3">
    <source>
        <dbReference type="ARBA" id="ARBA00023163"/>
    </source>
</evidence>
<name>A0A9D7T5I7_9MICO</name>
<dbReference type="Proteomes" id="UP000886632">
    <property type="component" value="Unassembled WGS sequence"/>
</dbReference>
<evidence type="ECO:0000256" key="2">
    <source>
        <dbReference type="ARBA" id="ARBA00023125"/>
    </source>
</evidence>
<keyword evidence="2" id="KW-0238">DNA-binding</keyword>
<dbReference type="SUPFAM" id="SSF46894">
    <property type="entry name" value="C-terminal effector domain of the bipartite response regulators"/>
    <property type="match status" value="1"/>
</dbReference>
<dbReference type="Pfam" id="PF00196">
    <property type="entry name" value="GerE"/>
    <property type="match status" value="1"/>
</dbReference>
<dbReference type="PANTHER" id="PTHR44688">
    <property type="entry name" value="DNA-BINDING TRANSCRIPTIONAL ACTIVATOR DEVR_DOSR"/>
    <property type="match status" value="1"/>
</dbReference>
<dbReference type="Gene3D" id="1.10.10.10">
    <property type="entry name" value="Winged helix-like DNA-binding domain superfamily/Winged helix DNA-binding domain"/>
    <property type="match status" value="1"/>
</dbReference>
<dbReference type="AlphaFoldDB" id="A0A9D7T5I7"/>
<keyword evidence="1" id="KW-0805">Transcription regulation</keyword>
<dbReference type="GO" id="GO:0003677">
    <property type="term" value="F:DNA binding"/>
    <property type="evidence" value="ECO:0007669"/>
    <property type="project" value="UniProtKB-KW"/>
</dbReference>
<dbReference type="InterPro" id="IPR016032">
    <property type="entry name" value="Sig_transdc_resp-reg_C-effctor"/>
</dbReference>
<protein>
    <submittedName>
        <fullName evidence="5">Response regulator transcription factor</fullName>
    </submittedName>
</protein>
<dbReference type="PANTHER" id="PTHR44688:SF16">
    <property type="entry name" value="DNA-BINDING TRANSCRIPTIONAL ACTIVATOR DEVR_DOSR"/>
    <property type="match status" value="1"/>
</dbReference>
<dbReference type="PRINTS" id="PR00038">
    <property type="entry name" value="HTHLUXR"/>
</dbReference>
<accession>A0A9D7T5I7</accession>
<comment type="caution">
    <text evidence="5">The sequence shown here is derived from an EMBL/GenBank/DDBJ whole genome shotgun (WGS) entry which is preliminary data.</text>
</comment>
<sequence length="114" mass="11911">MRSSRPTALGRDTPFARCGSLPQRTNLVDVGRTTCHVYLAPRHTSSPATSALTAREAEVLGLLDEGRSNGEIGRALFVSTKTASVHVSNILAKLGAASRGEAVALARAAGLLEQ</sequence>
<evidence type="ECO:0000313" key="5">
    <source>
        <dbReference type="EMBL" id="MBL0003022.1"/>
    </source>
</evidence>
<dbReference type="EMBL" id="JADKGK010000007">
    <property type="protein sequence ID" value="MBL0003022.1"/>
    <property type="molecule type" value="Genomic_DNA"/>
</dbReference>
<proteinExistence type="predicted"/>